<feature type="signal peptide" evidence="8">
    <location>
        <begin position="1"/>
        <end position="23"/>
    </location>
</feature>
<dbReference type="PRINTS" id="PR00735">
    <property type="entry name" value="GLHYDRLASE8"/>
</dbReference>
<protein>
    <recommendedName>
        <fullName evidence="3">cellulase</fullName>
        <ecNumber evidence="3">3.2.1.4</ecNumber>
    </recommendedName>
</protein>
<evidence type="ECO:0000256" key="2">
    <source>
        <dbReference type="ARBA" id="ARBA00009209"/>
    </source>
</evidence>
<dbReference type="Pfam" id="PF01270">
    <property type="entry name" value="Glyco_hydro_8"/>
    <property type="match status" value="1"/>
</dbReference>
<evidence type="ECO:0000256" key="1">
    <source>
        <dbReference type="ARBA" id="ARBA00000966"/>
    </source>
</evidence>
<evidence type="ECO:0000313" key="10">
    <source>
        <dbReference type="Proteomes" id="UP000199435"/>
    </source>
</evidence>
<sequence>MRRWCSILAICSAAILVVAQPVAAQRAAIDPHDWIAYKAKFVDASGRVLDNGNSGISHSEGQGYGLLLAYLANNPADFEQILYFTRTELLLRDDGLAAWKWDPAVTPHVTDTNNASDGDLLIAYALALAGSAWNNKDYLQSAAVMAKALLSNVVIDAGGRTVLIPGVEGYTAPGRKDGPIINPSYWVYEAIPVMALLAPSERWQKLRDDGLALLRSMQFGPRKLPADWVSLQAKPAPADGFEAEFGYNAVRIPLYLSRAGINDKALLTRLQRGMTVEGDEPATIDLTTGKPKDLLSDPGYRIVNDVVACVVGGTKLPAPVRQFAPSLYYPATLQLLSLAFVTEKHPECL</sequence>
<dbReference type="GO" id="GO:0030245">
    <property type="term" value="P:cellulose catabolic process"/>
    <property type="evidence" value="ECO:0007669"/>
    <property type="project" value="UniProtKB-KW"/>
</dbReference>
<evidence type="ECO:0000256" key="5">
    <source>
        <dbReference type="ARBA" id="ARBA00023001"/>
    </source>
</evidence>
<keyword evidence="7" id="KW-0119">Carbohydrate metabolism</keyword>
<dbReference type="STRING" id="411945.GA0061102_104419"/>
<reference evidence="10" key="1">
    <citation type="submission" date="2016-08" db="EMBL/GenBank/DDBJ databases">
        <authorList>
            <person name="Varghese N."/>
            <person name="Submissions Spin"/>
        </authorList>
    </citation>
    <scope>NUCLEOTIDE SEQUENCE [LARGE SCALE GENOMIC DNA]</scope>
    <source>
        <strain evidence="10">HAMBI 2971</strain>
    </source>
</reference>
<dbReference type="Proteomes" id="UP000199435">
    <property type="component" value="Unassembled WGS sequence"/>
</dbReference>
<accession>A0A1C3WWY5</accession>
<evidence type="ECO:0000313" key="9">
    <source>
        <dbReference type="EMBL" id="SCB44471.1"/>
    </source>
</evidence>
<evidence type="ECO:0000256" key="7">
    <source>
        <dbReference type="ARBA" id="ARBA00023326"/>
    </source>
</evidence>
<proteinExistence type="inferred from homology"/>
<name>A0A1C3WWY5_9HYPH</name>
<keyword evidence="8" id="KW-0732">Signal</keyword>
<keyword evidence="10" id="KW-1185">Reference proteome</keyword>
<comment type="catalytic activity">
    <reaction evidence="1">
        <text>Endohydrolysis of (1-&gt;4)-beta-D-glucosidic linkages in cellulose, lichenin and cereal beta-D-glucans.</text>
        <dbReference type="EC" id="3.2.1.4"/>
    </reaction>
</comment>
<dbReference type="InterPro" id="IPR002037">
    <property type="entry name" value="Glyco_hydro_8"/>
</dbReference>
<feature type="chain" id="PRO_5008686103" description="cellulase" evidence="8">
    <location>
        <begin position="24"/>
        <end position="349"/>
    </location>
</feature>
<dbReference type="OrthoDB" id="9766708at2"/>
<dbReference type="RefSeq" id="WP_092854754.1">
    <property type="nucleotide sequence ID" value="NZ_FMAH01000044.1"/>
</dbReference>
<dbReference type="SUPFAM" id="SSF48208">
    <property type="entry name" value="Six-hairpin glycosidases"/>
    <property type="match status" value="1"/>
</dbReference>
<organism evidence="9 10">
    <name type="scientific">Rhizobium miluonense</name>
    <dbReference type="NCBI Taxonomy" id="411945"/>
    <lineage>
        <taxon>Bacteria</taxon>
        <taxon>Pseudomonadati</taxon>
        <taxon>Pseudomonadota</taxon>
        <taxon>Alphaproteobacteria</taxon>
        <taxon>Hyphomicrobiales</taxon>
        <taxon>Rhizobiaceae</taxon>
        <taxon>Rhizobium/Agrobacterium group</taxon>
        <taxon>Rhizobium</taxon>
    </lineage>
</organism>
<keyword evidence="5" id="KW-0136">Cellulose degradation</keyword>
<evidence type="ECO:0000256" key="6">
    <source>
        <dbReference type="ARBA" id="ARBA00023295"/>
    </source>
</evidence>
<dbReference type="EC" id="3.2.1.4" evidence="3"/>
<dbReference type="AlphaFoldDB" id="A0A1C3WWY5"/>
<evidence type="ECO:0000256" key="8">
    <source>
        <dbReference type="SAM" id="SignalP"/>
    </source>
</evidence>
<keyword evidence="7" id="KW-0624">Polysaccharide degradation</keyword>
<dbReference type="InterPro" id="IPR012341">
    <property type="entry name" value="6hp_glycosidase-like_sf"/>
</dbReference>
<evidence type="ECO:0000256" key="3">
    <source>
        <dbReference type="ARBA" id="ARBA00012601"/>
    </source>
</evidence>
<dbReference type="GO" id="GO:0008810">
    <property type="term" value="F:cellulase activity"/>
    <property type="evidence" value="ECO:0007669"/>
    <property type="project" value="UniProtKB-EC"/>
</dbReference>
<keyword evidence="6" id="KW-0326">Glycosidase</keyword>
<dbReference type="EMBL" id="FMAH01000044">
    <property type="protein sequence ID" value="SCB44471.1"/>
    <property type="molecule type" value="Genomic_DNA"/>
</dbReference>
<dbReference type="InterPro" id="IPR008928">
    <property type="entry name" value="6-hairpin_glycosidase_sf"/>
</dbReference>
<dbReference type="Gene3D" id="1.50.10.10">
    <property type="match status" value="1"/>
</dbReference>
<keyword evidence="4" id="KW-0378">Hydrolase</keyword>
<gene>
    <name evidence="9" type="ORF">GA0061102_104419</name>
</gene>
<comment type="similarity">
    <text evidence="2">Belongs to the glycosyl hydrolase 8 (cellulase D) family.</text>
</comment>
<evidence type="ECO:0000256" key="4">
    <source>
        <dbReference type="ARBA" id="ARBA00022801"/>
    </source>
</evidence>